<dbReference type="Proteomes" id="UP000075883">
    <property type="component" value="Unassembled WGS sequence"/>
</dbReference>
<sequence>MNSLPVLNDERHFRNQRWYERMQQPQPQHEPQRQHNYQRVMPDEHDSPNDNGSRPIQRTSTPCLLEHDRRGQGRGRPRQERPGSRKFQPVGDCIETDGDMDDTLSEFAAGCYSRRRYRSRTSTMRPSTWKKLNQWLDEHQHTRTEGMEKGQSMTELRVAEYLSSEEENNGQSMMDDSERELFENVKQESEEIKKEATSARSETVPEVVESLPLKNKSIGVGYRFLKNLMMLLLYIIETILPATYPLMKFLKTHIRTALEYLWVRFYQPIMMQGSQKRDDPLSLVIMLLMLPLIALLGVTYCVVCILYWVHRLFLIESCDQL</sequence>
<dbReference type="EnsemblMetazoa" id="ACUA002969-RA">
    <property type="protein sequence ID" value="ACUA002969-PA"/>
    <property type="gene ID" value="ACUA002969"/>
</dbReference>
<feature type="transmembrane region" description="Helical" evidence="2">
    <location>
        <begin position="224"/>
        <end position="244"/>
    </location>
</feature>
<accession>A0A182LVG3</accession>
<keyword evidence="2" id="KW-1133">Transmembrane helix</keyword>
<dbReference type="EMBL" id="AXCM01000025">
    <property type="status" value="NOT_ANNOTATED_CDS"/>
    <property type="molecule type" value="Genomic_DNA"/>
</dbReference>
<keyword evidence="4" id="KW-1185">Reference proteome</keyword>
<keyword evidence="2" id="KW-0812">Transmembrane</keyword>
<evidence type="ECO:0000313" key="3">
    <source>
        <dbReference type="EnsemblMetazoa" id="ACUA002969-PA"/>
    </source>
</evidence>
<feature type="compositionally biased region" description="Polar residues" evidence="1">
    <location>
        <begin position="49"/>
        <end position="62"/>
    </location>
</feature>
<organism evidence="3 4">
    <name type="scientific">Anopheles culicifacies</name>
    <dbReference type="NCBI Taxonomy" id="139723"/>
    <lineage>
        <taxon>Eukaryota</taxon>
        <taxon>Metazoa</taxon>
        <taxon>Ecdysozoa</taxon>
        <taxon>Arthropoda</taxon>
        <taxon>Hexapoda</taxon>
        <taxon>Insecta</taxon>
        <taxon>Pterygota</taxon>
        <taxon>Neoptera</taxon>
        <taxon>Endopterygota</taxon>
        <taxon>Diptera</taxon>
        <taxon>Nematocera</taxon>
        <taxon>Culicoidea</taxon>
        <taxon>Culicidae</taxon>
        <taxon>Anophelinae</taxon>
        <taxon>Anopheles</taxon>
        <taxon>culicifacies species complex</taxon>
    </lineage>
</organism>
<proteinExistence type="predicted"/>
<dbReference type="AlphaFoldDB" id="A0A182LVG3"/>
<dbReference type="VEuPathDB" id="VectorBase:ACUA002969"/>
<feature type="compositionally biased region" description="Basic and acidic residues" evidence="1">
    <location>
        <begin position="65"/>
        <end position="83"/>
    </location>
</feature>
<reference evidence="3" key="2">
    <citation type="submission" date="2020-05" db="UniProtKB">
        <authorList>
            <consortium name="EnsemblMetazoa"/>
        </authorList>
    </citation>
    <scope>IDENTIFICATION</scope>
    <source>
        <strain evidence="3">A-37</strain>
    </source>
</reference>
<reference evidence="4" key="1">
    <citation type="submission" date="2013-09" db="EMBL/GenBank/DDBJ databases">
        <title>The Genome Sequence of Anopheles culicifacies species A.</title>
        <authorList>
            <consortium name="The Broad Institute Genomics Platform"/>
            <person name="Neafsey D.E."/>
            <person name="Besansky N."/>
            <person name="Howell P."/>
            <person name="Walton C."/>
            <person name="Young S.K."/>
            <person name="Zeng Q."/>
            <person name="Gargeya S."/>
            <person name="Fitzgerald M."/>
            <person name="Haas B."/>
            <person name="Abouelleil A."/>
            <person name="Allen A.W."/>
            <person name="Alvarado L."/>
            <person name="Arachchi H.M."/>
            <person name="Berlin A.M."/>
            <person name="Chapman S.B."/>
            <person name="Gainer-Dewar J."/>
            <person name="Goldberg J."/>
            <person name="Griggs A."/>
            <person name="Gujja S."/>
            <person name="Hansen M."/>
            <person name="Howarth C."/>
            <person name="Imamovic A."/>
            <person name="Ireland A."/>
            <person name="Larimer J."/>
            <person name="McCowan C."/>
            <person name="Murphy C."/>
            <person name="Pearson M."/>
            <person name="Poon T.W."/>
            <person name="Priest M."/>
            <person name="Roberts A."/>
            <person name="Saif S."/>
            <person name="Shea T."/>
            <person name="Sisk P."/>
            <person name="Sykes S."/>
            <person name="Wortman J."/>
            <person name="Nusbaum C."/>
            <person name="Birren B."/>
        </authorList>
    </citation>
    <scope>NUCLEOTIDE SEQUENCE [LARGE SCALE GENOMIC DNA]</scope>
    <source>
        <strain evidence="4">A-37</strain>
    </source>
</reference>
<protein>
    <submittedName>
        <fullName evidence="3">Uncharacterized protein</fullName>
    </submittedName>
</protein>
<keyword evidence="2" id="KW-0472">Membrane</keyword>
<feature type="transmembrane region" description="Helical" evidence="2">
    <location>
        <begin position="281"/>
        <end position="309"/>
    </location>
</feature>
<evidence type="ECO:0000313" key="4">
    <source>
        <dbReference type="Proteomes" id="UP000075883"/>
    </source>
</evidence>
<evidence type="ECO:0000256" key="2">
    <source>
        <dbReference type="SAM" id="Phobius"/>
    </source>
</evidence>
<evidence type="ECO:0000256" key="1">
    <source>
        <dbReference type="SAM" id="MobiDB-lite"/>
    </source>
</evidence>
<name>A0A182LVG3_9DIPT</name>
<feature type="compositionally biased region" description="Basic and acidic residues" evidence="1">
    <location>
        <begin position="8"/>
        <end position="20"/>
    </location>
</feature>
<feature type="region of interest" description="Disordered" evidence="1">
    <location>
        <begin position="1"/>
        <end position="98"/>
    </location>
</feature>